<proteinExistence type="inferred from homology"/>
<dbReference type="GO" id="GO:0003712">
    <property type="term" value="F:transcription coregulator activity"/>
    <property type="evidence" value="ECO:0007669"/>
    <property type="project" value="InterPro"/>
</dbReference>
<dbReference type="STRING" id="933084.A0A067P6W2"/>
<dbReference type="InterPro" id="IPR019035">
    <property type="entry name" value="Mediator_Med12"/>
</dbReference>
<organism evidence="12 13">
    <name type="scientific">Jaapia argillacea MUCL 33604</name>
    <dbReference type="NCBI Taxonomy" id="933084"/>
    <lineage>
        <taxon>Eukaryota</taxon>
        <taxon>Fungi</taxon>
        <taxon>Dikarya</taxon>
        <taxon>Basidiomycota</taxon>
        <taxon>Agaricomycotina</taxon>
        <taxon>Agaricomycetes</taxon>
        <taxon>Agaricomycetidae</taxon>
        <taxon>Jaapiales</taxon>
        <taxon>Jaapiaceae</taxon>
        <taxon>Jaapia</taxon>
    </lineage>
</organism>
<evidence type="ECO:0000256" key="9">
    <source>
        <dbReference type="ARBA" id="ARBA00032010"/>
    </source>
</evidence>
<feature type="compositionally biased region" description="Low complexity" evidence="10">
    <location>
        <begin position="1615"/>
        <end position="1630"/>
    </location>
</feature>
<keyword evidence="6" id="KW-0010">Activator</keyword>
<keyword evidence="7" id="KW-0804">Transcription</keyword>
<feature type="domain" description="Mediator complex subunit Med12" evidence="11">
    <location>
        <begin position="110"/>
        <end position="173"/>
    </location>
</feature>
<dbReference type="Pfam" id="PF12145">
    <property type="entry name" value="Med12-LCEWAV"/>
    <property type="match status" value="1"/>
</dbReference>
<dbReference type="GO" id="GO:0016592">
    <property type="term" value="C:mediator complex"/>
    <property type="evidence" value="ECO:0007669"/>
    <property type="project" value="InterPro"/>
</dbReference>
<evidence type="ECO:0000256" key="5">
    <source>
        <dbReference type="ARBA" id="ARBA00023015"/>
    </source>
</evidence>
<evidence type="ECO:0000256" key="8">
    <source>
        <dbReference type="ARBA" id="ARBA00023242"/>
    </source>
</evidence>
<comment type="subcellular location">
    <subcellularLocation>
        <location evidence="1">Nucleus</location>
    </subcellularLocation>
</comment>
<dbReference type="EMBL" id="KL197781">
    <property type="protein sequence ID" value="KDQ49550.1"/>
    <property type="molecule type" value="Genomic_DNA"/>
</dbReference>
<evidence type="ECO:0000256" key="6">
    <source>
        <dbReference type="ARBA" id="ARBA00023159"/>
    </source>
</evidence>
<dbReference type="Proteomes" id="UP000027265">
    <property type="component" value="Unassembled WGS sequence"/>
</dbReference>
<gene>
    <name evidence="12" type="ORF">JAAARDRAFT_42784</name>
</gene>
<evidence type="ECO:0000256" key="1">
    <source>
        <dbReference type="ARBA" id="ARBA00004123"/>
    </source>
</evidence>
<dbReference type="SMART" id="SM01281">
    <property type="entry name" value="Med12"/>
    <property type="match status" value="1"/>
</dbReference>
<feature type="compositionally biased region" description="Basic residues" evidence="10">
    <location>
        <begin position="1650"/>
        <end position="1667"/>
    </location>
</feature>
<keyword evidence="8" id="KW-0539">Nucleus</keyword>
<feature type="compositionally biased region" description="Low complexity" evidence="10">
    <location>
        <begin position="1563"/>
        <end position="1580"/>
    </location>
</feature>
<dbReference type="PANTHER" id="PTHR46567">
    <property type="entry name" value="MEDIATOR OF RNA POLYMERASE II TRANSCRIPTION SUBUNIT 12"/>
    <property type="match status" value="1"/>
</dbReference>
<evidence type="ECO:0000313" key="12">
    <source>
        <dbReference type="EMBL" id="KDQ49550.1"/>
    </source>
</evidence>
<dbReference type="InterPro" id="IPR021990">
    <property type="entry name" value="Mediator_Med12_LCEWAV"/>
</dbReference>
<feature type="compositionally biased region" description="Low complexity" evidence="10">
    <location>
        <begin position="385"/>
        <end position="401"/>
    </location>
</feature>
<keyword evidence="13" id="KW-1185">Reference proteome</keyword>
<dbReference type="InParanoid" id="A0A067P6W2"/>
<accession>A0A067P6W2</accession>
<name>A0A067P6W2_9AGAM</name>
<dbReference type="OrthoDB" id="20828at2759"/>
<feature type="compositionally biased region" description="Polar residues" evidence="10">
    <location>
        <begin position="373"/>
        <end position="384"/>
    </location>
</feature>
<keyword evidence="5" id="KW-0805">Transcription regulation</keyword>
<keyword evidence="4" id="KW-0678">Repressor</keyword>
<feature type="region of interest" description="Disordered" evidence="10">
    <location>
        <begin position="1550"/>
        <end position="1667"/>
    </location>
</feature>
<feature type="region of interest" description="Disordered" evidence="10">
    <location>
        <begin position="1442"/>
        <end position="1466"/>
    </location>
</feature>
<protein>
    <recommendedName>
        <fullName evidence="3">Mediator of RNA polymerase II transcription subunit 12</fullName>
    </recommendedName>
    <alternativeName>
        <fullName evidence="9">Mediator complex subunit 12</fullName>
    </alternativeName>
</protein>
<dbReference type="PANTHER" id="PTHR46567:SF1">
    <property type="entry name" value="MEDIATOR OF RNA POLYMERASE II TRANSCRIPTION SUBUNIT 12"/>
    <property type="match status" value="1"/>
</dbReference>
<evidence type="ECO:0000256" key="3">
    <source>
        <dbReference type="ARBA" id="ARBA00019622"/>
    </source>
</evidence>
<feature type="region of interest" description="Disordered" evidence="10">
    <location>
        <begin position="372"/>
        <end position="401"/>
    </location>
</feature>
<evidence type="ECO:0000256" key="2">
    <source>
        <dbReference type="ARBA" id="ARBA00010289"/>
    </source>
</evidence>
<dbReference type="HOGENOM" id="CLU_003154_0_0_1"/>
<comment type="similarity">
    <text evidence="2">Belongs to the Mediator complex subunit 12 family.</text>
</comment>
<evidence type="ECO:0000256" key="4">
    <source>
        <dbReference type="ARBA" id="ARBA00022491"/>
    </source>
</evidence>
<evidence type="ECO:0000256" key="10">
    <source>
        <dbReference type="SAM" id="MobiDB-lite"/>
    </source>
</evidence>
<dbReference type="Pfam" id="PF09497">
    <property type="entry name" value="Med12"/>
    <property type="match status" value="1"/>
</dbReference>
<evidence type="ECO:0000259" key="11">
    <source>
        <dbReference type="SMART" id="SM01281"/>
    </source>
</evidence>
<evidence type="ECO:0000313" key="13">
    <source>
        <dbReference type="Proteomes" id="UP000027265"/>
    </source>
</evidence>
<evidence type="ECO:0000256" key="7">
    <source>
        <dbReference type="ARBA" id="ARBA00023163"/>
    </source>
</evidence>
<dbReference type="GO" id="GO:0006357">
    <property type="term" value="P:regulation of transcription by RNA polymerase II"/>
    <property type="evidence" value="ECO:0007669"/>
    <property type="project" value="InterPro"/>
</dbReference>
<reference evidence="13" key="1">
    <citation type="journal article" date="2014" name="Proc. Natl. Acad. Sci. U.S.A.">
        <title>Extensive sampling of basidiomycete genomes demonstrates inadequacy of the white-rot/brown-rot paradigm for wood decay fungi.</title>
        <authorList>
            <person name="Riley R."/>
            <person name="Salamov A.A."/>
            <person name="Brown D.W."/>
            <person name="Nagy L.G."/>
            <person name="Floudas D."/>
            <person name="Held B.W."/>
            <person name="Levasseur A."/>
            <person name="Lombard V."/>
            <person name="Morin E."/>
            <person name="Otillar R."/>
            <person name="Lindquist E.A."/>
            <person name="Sun H."/>
            <person name="LaButti K.M."/>
            <person name="Schmutz J."/>
            <person name="Jabbour D."/>
            <person name="Luo H."/>
            <person name="Baker S.E."/>
            <person name="Pisabarro A.G."/>
            <person name="Walton J.D."/>
            <person name="Blanchette R.A."/>
            <person name="Henrissat B."/>
            <person name="Martin F."/>
            <person name="Cullen D."/>
            <person name="Hibbett D.S."/>
            <person name="Grigoriev I.V."/>
        </authorList>
    </citation>
    <scope>NUCLEOTIDE SEQUENCE [LARGE SCALE GENOMIC DNA]</scope>
    <source>
        <strain evidence="13">MUCL 33604</strain>
    </source>
</reference>
<sequence length="1667" mass="185497">MRESKSELPDLPIYQSKPPEWLPKVSTSADLGFIGFHPPYPGQPEDILSEPHIKNGFSIGHAISAETYTSVDTINQKLREEDVLSDLDDFMNQIFARRIDNLPQIPSTSSFRMPIRVTLNDSKRQAWFADLADPNVPLHKLGKSVPHGAKGHDLLDLLQTNNVAIPRAVWFLRVFGANETAGLRNKPSYNPTHYSVEWANVVTSYIKKQLADIALPTAPRPGLNIKTTFKGVLSDAETRDRWISRFSYCLDLLRTFYTEGLVDNRTFLSWLVNQLATCNLAQGGFVTRLAEEYLDGMSVCRALMRPFVDACLGRIHEIRTTVTGGCLAGLEGSLKILLQRVSLAHPDAFISPRTWSTHFDLITEILTQYHGPPTNNIDNHSNNLETSSPSESDTTMSSTETQSQAVLFEMMKDCYWDVKIRNEALLFRNLPMRDPASLGSAVSDVQLLNSISANTDLETLNYFPTDHSAHPSPSFTHKLRLLLSWCITPLQYGDHRPYVVSTLLTRWLKRASRRTTHSDSIDTDTNSTNTSGAGSAPARILQDELFDWLDTCECTCVEGVARLFGELGKNGLWSFDEYLGRLISRGEIGLSNLEEPTSRHRDFLRWIPLSKATSALMNQRRLTLYGARVRDIPEDIKEKEIRKEIRALFPQVFDGEAESVCASPREVIDKCPVLFSACRFEQVRCVTQWFMPLLRKHLLSQEAFAASSKVLTTYCTAVALFELLKFYECVLEISLLVLEQIPTIAMLTAVLETLRRLTTIWACMNATGSICTALHTAHQFWRQQGIQTRALMTLLIEMDNGRHLDQASRDHVVGDLTAFAHALFPGTNAPEVVPPVLPEILLLAEDPSPDAPSLLANSLWYKYRTSPDWAWKVWDNTVASLRQIPMMLQDLAGRRACALRYGAFLLHVDQHLPHGMNEQVLKWCLGSGRNEVAALNADSWDIMTVVLLYLCVQGALTETTILEGLVYPGWNLGAAASSVDQVQSLGVFLRAANDLFEGLLLLEGNSTNGVPPMDLFDVQRLGTRRKQVYQEPHFSLLVASIPTLVVIEQNKHIPEQIRSSCRTLRQAVSGGTDFRQAAYRNLDTVRLAFEKSMDSETVSHSLRDPLFDALRLVLEDTETASTPPFGGDKTVSSLISPWKLTATAIELKFTMRQISEGLSNDSTRDTANSTLERLTASVFDRSMTSEETNLVSVLATGVGPLVCGKFLNTGLRCISQALASLTPQLSASELSGFQSRAGEILRVLAFILRSSTEDGTASPEMDSHVQDELFSALCGKLEATHSSMTSDGDARLANSSQMTQFAILLARILQFGLRCRGRWISSARGFGSRIIDVIFRMALFYLAGASLDIVAHSVLMDTLYYILDEIPLDTKSVTPDYFRYYPQFSFSEIAHDIPREYQPPIRSLLPYVSTTHSVANLACGPRDATSLSQFIPVQNRPWDWVEHLGDNPAADPKEEEKERQEKERTKAKYLVKNTTSLSLELFGAHMTGDGILQCEDPRIESDMRSFEDGLTSESIFKRDWRDTRMYSRDGGSHVKGEDDDDVMGLQSLSAATQRKTERHSASRRGSPASSVVSRSSAHGGPSAFRNSPAPGPSSLKRSGSTASEPIDVDNLNIPTSSTRRTSKRTASSAKLSDDDEVEIIEMPSTSAPKASKKPKSKAPTRGRGKKR</sequence>